<reference evidence="2 3" key="1">
    <citation type="submission" date="2020-07" db="EMBL/GenBank/DDBJ databases">
        <title>Genomic diversity of species in the Neisseriaceae family.</title>
        <authorList>
            <person name="Vincent A.T."/>
            <person name="Bernet E."/>
            <person name="Veyrier F.J."/>
        </authorList>
    </citation>
    <scope>NUCLEOTIDE SEQUENCE [LARGE SCALE GENOMIC DNA]</scope>
    <source>
        <strain evidence="2 3">DSM 22244</strain>
    </source>
</reference>
<accession>A0A7D7NBU6</accession>
<dbReference type="AlphaFoldDB" id="A0A7D7NBU6"/>
<dbReference type="Proteomes" id="UP000514752">
    <property type="component" value="Chromosome"/>
</dbReference>
<evidence type="ECO:0000256" key="1">
    <source>
        <dbReference type="SAM" id="SignalP"/>
    </source>
</evidence>
<dbReference type="PROSITE" id="PS51257">
    <property type="entry name" value="PROKAR_LIPOPROTEIN"/>
    <property type="match status" value="1"/>
</dbReference>
<protein>
    <recommendedName>
        <fullName evidence="4">Lipoprotein</fullName>
    </recommendedName>
</protein>
<proteinExistence type="predicted"/>
<sequence>MISARTLFAFAACSAAACAVAQPSLEAPAGAIRAGSMANEILVRDTMTPVMISAHTQGCQSPQGVAPFLKAEPSGAVGQRQWQEIWVVQCGNQNYPVDVTFKETATGVTYIVK</sequence>
<dbReference type="KEGG" id="nsg:H3L94_00780"/>
<gene>
    <name evidence="2" type="ORF">H3L94_00780</name>
</gene>
<feature type="chain" id="PRO_5028489346" description="Lipoprotein" evidence="1">
    <location>
        <begin position="22"/>
        <end position="113"/>
    </location>
</feature>
<feature type="signal peptide" evidence="1">
    <location>
        <begin position="1"/>
        <end position="21"/>
    </location>
</feature>
<evidence type="ECO:0000313" key="3">
    <source>
        <dbReference type="Proteomes" id="UP000514752"/>
    </source>
</evidence>
<evidence type="ECO:0000313" key="2">
    <source>
        <dbReference type="EMBL" id="QMT40636.1"/>
    </source>
</evidence>
<name>A0A7D7NBU6_9NEIS</name>
<dbReference type="RefSeq" id="WP_182122270.1">
    <property type="nucleotide sequence ID" value="NZ_CP059567.1"/>
</dbReference>
<organism evidence="2 3">
    <name type="scientific">Neisseria shayeganii</name>
    <dbReference type="NCBI Taxonomy" id="607712"/>
    <lineage>
        <taxon>Bacteria</taxon>
        <taxon>Pseudomonadati</taxon>
        <taxon>Pseudomonadota</taxon>
        <taxon>Betaproteobacteria</taxon>
        <taxon>Neisseriales</taxon>
        <taxon>Neisseriaceae</taxon>
        <taxon>Neisseria</taxon>
    </lineage>
</organism>
<evidence type="ECO:0008006" key="4">
    <source>
        <dbReference type="Google" id="ProtNLM"/>
    </source>
</evidence>
<dbReference type="EMBL" id="CP059567">
    <property type="protein sequence ID" value="QMT40636.1"/>
    <property type="molecule type" value="Genomic_DNA"/>
</dbReference>
<keyword evidence="1" id="KW-0732">Signal</keyword>